<feature type="region of interest" description="Disordered" evidence="6">
    <location>
        <begin position="278"/>
        <end position="298"/>
    </location>
</feature>
<dbReference type="PANTHER" id="PTHR48041:SF40">
    <property type="entry name" value="OS05G0120200 PROTEIN"/>
    <property type="match status" value="1"/>
</dbReference>
<feature type="transmembrane region" description="Helical" evidence="7">
    <location>
        <begin position="56"/>
        <end position="76"/>
    </location>
</feature>
<evidence type="ECO:0000313" key="8">
    <source>
        <dbReference type="EMBL" id="TVU13603.1"/>
    </source>
</evidence>
<keyword evidence="2" id="KW-0813">Transport</keyword>
<sequence length="397" mass="43634">MRISTDTILDPILLFLDEPTSGLDSASAFMEVQGLRRITQSSSLVMMSIHQPSARILGILDHILIAIVGSTVYAGMPAAFMPLFSEFGAPIPNNEDCSEFELGTIRELERRPDDAAALDNFNRRQQQTTSVDKEDKNKDDKLMRATTLKLTMAKIVSRGRLVVAGSGEISEPIRPCREVSGGERRSVSIGTDIIHDPILLFLDEPTSRLDSASAFMVVQLLRHIVQSGSVVIMIILDRLLLLSCSCTVYAGELTGIKPFFAELVAPTRGLERQPDDAAAIADSSTRWQPTTSADRNKTKDNKFIMSTMPLGLAIAESISRGRLLIMRLGTIIVTGFIFATIFWRLDDTPKSVQDLLGFFAVTSEGSGKRTRQQADAHHRHPVHLLAHASENNGSTWC</sequence>
<dbReference type="Proteomes" id="UP000324897">
    <property type="component" value="Unassembled WGS sequence"/>
</dbReference>
<protein>
    <recommendedName>
        <fullName evidence="10">ABC transporter family G domain-containing protein</fullName>
    </recommendedName>
</protein>
<dbReference type="PANTHER" id="PTHR48041">
    <property type="entry name" value="ABC TRANSPORTER G FAMILY MEMBER 28"/>
    <property type="match status" value="1"/>
</dbReference>
<evidence type="ECO:0000313" key="9">
    <source>
        <dbReference type="Proteomes" id="UP000324897"/>
    </source>
</evidence>
<dbReference type="Gramene" id="TVU13603">
    <property type="protein sequence ID" value="TVU13603"/>
    <property type="gene ID" value="EJB05_40329"/>
</dbReference>
<evidence type="ECO:0000256" key="3">
    <source>
        <dbReference type="ARBA" id="ARBA00022692"/>
    </source>
</evidence>
<feature type="non-terminal residue" evidence="8">
    <location>
        <position position="1"/>
    </location>
</feature>
<proteinExistence type="predicted"/>
<evidence type="ECO:0000256" key="6">
    <source>
        <dbReference type="SAM" id="MobiDB-lite"/>
    </source>
</evidence>
<evidence type="ECO:0008006" key="10">
    <source>
        <dbReference type="Google" id="ProtNLM"/>
    </source>
</evidence>
<dbReference type="AlphaFoldDB" id="A0A5J9TQA9"/>
<evidence type="ECO:0000256" key="7">
    <source>
        <dbReference type="SAM" id="Phobius"/>
    </source>
</evidence>
<evidence type="ECO:0000256" key="4">
    <source>
        <dbReference type="ARBA" id="ARBA00022989"/>
    </source>
</evidence>
<dbReference type="GO" id="GO:0016020">
    <property type="term" value="C:membrane"/>
    <property type="evidence" value="ECO:0007669"/>
    <property type="project" value="UniProtKB-SubCell"/>
</dbReference>
<dbReference type="GO" id="GO:0042626">
    <property type="term" value="F:ATPase-coupled transmembrane transporter activity"/>
    <property type="evidence" value="ECO:0007669"/>
    <property type="project" value="TreeGrafter"/>
</dbReference>
<keyword evidence="3 7" id="KW-0812">Transmembrane</keyword>
<feature type="compositionally biased region" description="Polar residues" evidence="6">
    <location>
        <begin position="282"/>
        <end position="293"/>
    </location>
</feature>
<organism evidence="8 9">
    <name type="scientific">Eragrostis curvula</name>
    <name type="common">weeping love grass</name>
    <dbReference type="NCBI Taxonomy" id="38414"/>
    <lineage>
        <taxon>Eukaryota</taxon>
        <taxon>Viridiplantae</taxon>
        <taxon>Streptophyta</taxon>
        <taxon>Embryophyta</taxon>
        <taxon>Tracheophyta</taxon>
        <taxon>Spermatophyta</taxon>
        <taxon>Magnoliopsida</taxon>
        <taxon>Liliopsida</taxon>
        <taxon>Poales</taxon>
        <taxon>Poaceae</taxon>
        <taxon>PACMAD clade</taxon>
        <taxon>Chloridoideae</taxon>
        <taxon>Eragrostideae</taxon>
        <taxon>Eragrostidinae</taxon>
        <taxon>Eragrostis</taxon>
    </lineage>
</organism>
<dbReference type="InterPro" id="IPR050352">
    <property type="entry name" value="ABCG_transporters"/>
</dbReference>
<accession>A0A5J9TQA9</accession>
<evidence type="ECO:0000256" key="2">
    <source>
        <dbReference type="ARBA" id="ARBA00022448"/>
    </source>
</evidence>
<evidence type="ECO:0000256" key="5">
    <source>
        <dbReference type="ARBA" id="ARBA00023136"/>
    </source>
</evidence>
<name>A0A5J9TQA9_9POAL</name>
<reference evidence="8 9" key="1">
    <citation type="journal article" date="2019" name="Sci. Rep.">
        <title>A high-quality genome of Eragrostis curvula grass provides insights into Poaceae evolution and supports new strategies to enhance forage quality.</title>
        <authorList>
            <person name="Carballo J."/>
            <person name="Santos B.A.C.M."/>
            <person name="Zappacosta D."/>
            <person name="Garbus I."/>
            <person name="Selva J.P."/>
            <person name="Gallo C.A."/>
            <person name="Diaz A."/>
            <person name="Albertini E."/>
            <person name="Caccamo M."/>
            <person name="Echenique V."/>
        </authorList>
    </citation>
    <scope>NUCLEOTIDE SEQUENCE [LARGE SCALE GENOMIC DNA]</scope>
    <source>
        <strain evidence="9">cv. Victoria</strain>
        <tissue evidence="8">Leaf</tissue>
    </source>
</reference>
<dbReference type="OrthoDB" id="66620at2759"/>
<dbReference type="Gene3D" id="3.40.50.300">
    <property type="entry name" value="P-loop containing nucleotide triphosphate hydrolases"/>
    <property type="match status" value="2"/>
</dbReference>
<dbReference type="InterPro" id="IPR027417">
    <property type="entry name" value="P-loop_NTPase"/>
</dbReference>
<keyword evidence="4 7" id="KW-1133">Transmembrane helix</keyword>
<evidence type="ECO:0000256" key="1">
    <source>
        <dbReference type="ARBA" id="ARBA00004141"/>
    </source>
</evidence>
<comment type="caution">
    <text evidence="8">The sequence shown here is derived from an EMBL/GenBank/DDBJ whole genome shotgun (WGS) entry which is preliminary data.</text>
</comment>
<gene>
    <name evidence="8" type="ORF">EJB05_40329</name>
</gene>
<keyword evidence="9" id="KW-1185">Reference proteome</keyword>
<dbReference type="SUPFAM" id="SSF52540">
    <property type="entry name" value="P-loop containing nucleoside triphosphate hydrolases"/>
    <property type="match status" value="2"/>
</dbReference>
<feature type="transmembrane region" description="Helical" evidence="7">
    <location>
        <begin position="324"/>
        <end position="345"/>
    </location>
</feature>
<feature type="region of interest" description="Disordered" evidence="6">
    <location>
        <begin position="114"/>
        <end position="138"/>
    </location>
</feature>
<keyword evidence="5 7" id="KW-0472">Membrane</keyword>
<dbReference type="EMBL" id="RWGY01000033">
    <property type="protein sequence ID" value="TVU13603.1"/>
    <property type="molecule type" value="Genomic_DNA"/>
</dbReference>
<comment type="subcellular location">
    <subcellularLocation>
        <location evidence="1">Membrane</location>
        <topology evidence="1">Multi-pass membrane protein</topology>
    </subcellularLocation>
</comment>